<feature type="domain" description="PilZ" evidence="1">
    <location>
        <begin position="5"/>
        <end position="104"/>
    </location>
</feature>
<dbReference type="Gene3D" id="2.40.10.220">
    <property type="entry name" value="predicted glycosyltransferase like domains"/>
    <property type="match status" value="1"/>
</dbReference>
<gene>
    <name evidence="2" type="ORF">DFR58_110145</name>
</gene>
<protein>
    <submittedName>
        <fullName evidence="2">PilZ domain-containing protein</fullName>
    </submittedName>
</protein>
<dbReference type="RefSeq" id="WP_170138120.1">
    <property type="nucleotide sequence ID" value="NZ_QPJT01000010.1"/>
</dbReference>
<evidence type="ECO:0000259" key="1">
    <source>
        <dbReference type="Pfam" id="PF07238"/>
    </source>
</evidence>
<sequence>MRRIRHYQRYEATGKGTVKHSNTHGTDFTIKNISASGIKLFTAVKLDANSVILMDIHIHGTVSSFSKQVKGKILRRQKHHNSYFYAIHFIDLSHQEIIELDEYLRLNFGNSLLHHSPYEIEHEEYAIKQLMRDESL</sequence>
<keyword evidence="3" id="KW-1185">Reference proteome</keyword>
<dbReference type="GO" id="GO:0035438">
    <property type="term" value="F:cyclic-di-GMP binding"/>
    <property type="evidence" value="ECO:0007669"/>
    <property type="project" value="InterPro"/>
</dbReference>
<proteinExistence type="predicted"/>
<dbReference type="Pfam" id="PF07238">
    <property type="entry name" value="PilZ"/>
    <property type="match status" value="1"/>
</dbReference>
<dbReference type="InterPro" id="IPR009875">
    <property type="entry name" value="PilZ_domain"/>
</dbReference>
<dbReference type="EMBL" id="QPJT01000010">
    <property type="protein sequence ID" value="RCX16646.1"/>
    <property type="molecule type" value="Genomic_DNA"/>
</dbReference>
<dbReference type="Proteomes" id="UP000253034">
    <property type="component" value="Unassembled WGS sequence"/>
</dbReference>
<dbReference type="AlphaFoldDB" id="A0A369B7X0"/>
<organism evidence="2 3">
    <name type="scientific">Anaerobacterium chartisolvens</name>
    <dbReference type="NCBI Taxonomy" id="1297424"/>
    <lineage>
        <taxon>Bacteria</taxon>
        <taxon>Bacillati</taxon>
        <taxon>Bacillota</taxon>
        <taxon>Clostridia</taxon>
        <taxon>Eubacteriales</taxon>
        <taxon>Oscillospiraceae</taxon>
        <taxon>Anaerobacterium</taxon>
    </lineage>
</organism>
<evidence type="ECO:0000313" key="3">
    <source>
        <dbReference type="Proteomes" id="UP000253034"/>
    </source>
</evidence>
<name>A0A369B7X0_9FIRM</name>
<comment type="caution">
    <text evidence="2">The sequence shown here is derived from an EMBL/GenBank/DDBJ whole genome shotgun (WGS) entry which is preliminary data.</text>
</comment>
<reference evidence="2 3" key="1">
    <citation type="submission" date="2018-07" db="EMBL/GenBank/DDBJ databases">
        <title>Genomic Encyclopedia of Type Strains, Phase IV (KMG-IV): sequencing the most valuable type-strain genomes for metagenomic binning, comparative biology and taxonomic classification.</title>
        <authorList>
            <person name="Goeker M."/>
        </authorList>
    </citation>
    <scope>NUCLEOTIDE SEQUENCE [LARGE SCALE GENOMIC DNA]</scope>
    <source>
        <strain evidence="2 3">DSM 27016</strain>
    </source>
</reference>
<accession>A0A369B7X0</accession>
<dbReference type="SUPFAM" id="SSF141371">
    <property type="entry name" value="PilZ domain-like"/>
    <property type="match status" value="1"/>
</dbReference>
<evidence type="ECO:0000313" key="2">
    <source>
        <dbReference type="EMBL" id="RCX16646.1"/>
    </source>
</evidence>